<evidence type="ECO:0000256" key="5">
    <source>
        <dbReference type="ARBA" id="ARBA00022605"/>
    </source>
</evidence>
<dbReference type="OrthoDB" id="9813612at2"/>
<comment type="catalytic activity">
    <reaction evidence="9">
        <text>L-histidinol phosphate + 2-oxoglutarate = 3-(imidazol-4-yl)-2-oxopropyl phosphate + L-glutamate</text>
        <dbReference type="Rhea" id="RHEA:23744"/>
        <dbReference type="ChEBI" id="CHEBI:16810"/>
        <dbReference type="ChEBI" id="CHEBI:29985"/>
        <dbReference type="ChEBI" id="CHEBI:57766"/>
        <dbReference type="ChEBI" id="CHEBI:57980"/>
        <dbReference type="EC" id="2.6.1.9"/>
    </reaction>
</comment>
<evidence type="ECO:0000256" key="2">
    <source>
        <dbReference type="ARBA" id="ARBA00007970"/>
    </source>
</evidence>
<dbReference type="CDD" id="cd00609">
    <property type="entry name" value="AAT_like"/>
    <property type="match status" value="1"/>
</dbReference>
<dbReference type="GO" id="GO:0030170">
    <property type="term" value="F:pyridoxal phosphate binding"/>
    <property type="evidence" value="ECO:0007669"/>
    <property type="project" value="InterPro"/>
</dbReference>
<gene>
    <name evidence="9" type="primary">hisC</name>
    <name evidence="12" type="ORF">SAMN02745912_00331</name>
</gene>
<dbReference type="GO" id="GO:0000105">
    <property type="term" value="P:L-histidine biosynthetic process"/>
    <property type="evidence" value="ECO:0007669"/>
    <property type="project" value="UniProtKB-UniRule"/>
</dbReference>
<accession>A0A1M6K9H7</accession>
<dbReference type="UniPathway" id="UPA00031">
    <property type="reaction ID" value="UER00012"/>
</dbReference>
<evidence type="ECO:0000256" key="8">
    <source>
        <dbReference type="ARBA" id="ARBA00023102"/>
    </source>
</evidence>
<dbReference type="Pfam" id="PF00155">
    <property type="entry name" value="Aminotran_1_2"/>
    <property type="match status" value="1"/>
</dbReference>
<keyword evidence="8 9" id="KW-0368">Histidine biosynthesis</keyword>
<dbReference type="InterPro" id="IPR005861">
    <property type="entry name" value="HisP_aminotrans"/>
</dbReference>
<keyword evidence="7 9" id="KW-0663">Pyridoxal phosphate</keyword>
<evidence type="ECO:0000256" key="1">
    <source>
        <dbReference type="ARBA" id="ARBA00001933"/>
    </source>
</evidence>
<evidence type="ECO:0000256" key="10">
    <source>
        <dbReference type="SAM" id="Coils"/>
    </source>
</evidence>
<comment type="subunit">
    <text evidence="3 9">Homodimer.</text>
</comment>
<keyword evidence="4 9" id="KW-0032">Aminotransferase</keyword>
<dbReference type="GO" id="GO:0004400">
    <property type="term" value="F:histidinol-phosphate transaminase activity"/>
    <property type="evidence" value="ECO:0007669"/>
    <property type="project" value="UniProtKB-UniRule"/>
</dbReference>
<dbReference type="InterPro" id="IPR001917">
    <property type="entry name" value="Aminotrans_II_pyridoxalP_BS"/>
</dbReference>
<evidence type="ECO:0000256" key="9">
    <source>
        <dbReference type="HAMAP-Rule" id="MF_01023"/>
    </source>
</evidence>
<dbReference type="Gene3D" id="3.40.640.10">
    <property type="entry name" value="Type I PLP-dependent aspartate aminotransferase-like (Major domain)"/>
    <property type="match status" value="1"/>
</dbReference>
<dbReference type="RefSeq" id="WP_073146643.1">
    <property type="nucleotide sequence ID" value="NZ_FRAG01000002.1"/>
</dbReference>
<evidence type="ECO:0000313" key="12">
    <source>
        <dbReference type="EMBL" id="SHJ55564.1"/>
    </source>
</evidence>
<reference evidence="13" key="1">
    <citation type="submission" date="2016-11" db="EMBL/GenBank/DDBJ databases">
        <authorList>
            <person name="Varghese N."/>
            <person name="Submissions S."/>
        </authorList>
    </citation>
    <scope>NUCLEOTIDE SEQUENCE [LARGE SCALE GENOMIC DNA]</scope>
    <source>
        <strain evidence="13">DSM 15212 / CIP 107654 / DViRD3</strain>
    </source>
</reference>
<proteinExistence type="inferred from homology"/>
<dbReference type="InterPro" id="IPR004839">
    <property type="entry name" value="Aminotransferase_I/II_large"/>
</dbReference>
<keyword evidence="10" id="KW-0175">Coiled coil</keyword>
<comment type="pathway">
    <text evidence="9">Amino-acid biosynthesis; L-histidine biosynthesis; L-histidine from 5-phospho-alpha-D-ribose 1-diphosphate: step 7/9.</text>
</comment>
<comment type="cofactor">
    <cofactor evidence="1 9">
        <name>pyridoxal 5'-phosphate</name>
        <dbReference type="ChEBI" id="CHEBI:597326"/>
    </cofactor>
</comment>
<dbReference type="HAMAP" id="MF_01023">
    <property type="entry name" value="HisC_aminotrans_2"/>
    <property type="match status" value="1"/>
</dbReference>
<sequence>MKDLIKKSIKDLKPYKVIEEEYRIKLDANESPYNIFQYIGELILKELTALTPNRYPDNEAIDIKKALSMYIGVNEENILCGNGSDEILKIIIDTFVDKGDTVVSHSPSFAMYRIITQIAGGSFLEVEGDKDFSIDINKIINKANENNAKVIFLCSPNNPTGRIISREDIIRVLDNTKSLIVVDEAYYEFYGETIVDKIDDYERLIVLRTLSKAFGLAGLRIGYGVASKNMIETISKVKAPYNLNSISKCIGRIVLDNKEIAFKNIEAIKNERDRLYKELKKIEGIQAIPSKSNFILIRTNKYKALMTRFKEEKILVKGFGTEGVLENCIRLTVGTDDENMEVLKILKEV</sequence>
<evidence type="ECO:0000256" key="3">
    <source>
        <dbReference type="ARBA" id="ARBA00011738"/>
    </source>
</evidence>
<keyword evidence="13" id="KW-1185">Reference proteome</keyword>
<dbReference type="InterPro" id="IPR015421">
    <property type="entry name" value="PyrdxlP-dep_Trfase_major"/>
</dbReference>
<dbReference type="PANTHER" id="PTHR42885">
    <property type="entry name" value="HISTIDINOL-PHOSPHATE AMINOTRANSFERASE-RELATED"/>
    <property type="match status" value="1"/>
</dbReference>
<evidence type="ECO:0000256" key="7">
    <source>
        <dbReference type="ARBA" id="ARBA00022898"/>
    </source>
</evidence>
<evidence type="ECO:0000256" key="4">
    <source>
        <dbReference type="ARBA" id="ARBA00022576"/>
    </source>
</evidence>
<dbReference type="InterPro" id="IPR015422">
    <property type="entry name" value="PyrdxlP-dep_Trfase_small"/>
</dbReference>
<comment type="similarity">
    <text evidence="2 9">Belongs to the class-II pyridoxal-phosphate-dependent aminotransferase family. Histidinol-phosphate aminotransferase subfamily.</text>
</comment>
<dbReference type="NCBIfam" id="TIGR01141">
    <property type="entry name" value="hisC"/>
    <property type="match status" value="1"/>
</dbReference>
<feature type="coiled-coil region" evidence="10">
    <location>
        <begin position="258"/>
        <end position="285"/>
    </location>
</feature>
<evidence type="ECO:0000256" key="6">
    <source>
        <dbReference type="ARBA" id="ARBA00022679"/>
    </source>
</evidence>
<feature type="domain" description="Aminotransferase class I/classII large" evidence="11">
    <location>
        <begin position="24"/>
        <end position="343"/>
    </location>
</feature>
<dbReference type="Gene3D" id="3.90.1150.10">
    <property type="entry name" value="Aspartate Aminotransferase, domain 1"/>
    <property type="match status" value="1"/>
</dbReference>
<keyword evidence="5 9" id="KW-0028">Amino-acid biosynthesis</keyword>
<dbReference type="STRING" id="1121301.SAMN02745912_00331"/>
<dbReference type="InterPro" id="IPR015424">
    <property type="entry name" value="PyrdxlP-dep_Trfase"/>
</dbReference>
<dbReference type="PROSITE" id="PS00599">
    <property type="entry name" value="AA_TRANSFER_CLASS_2"/>
    <property type="match status" value="1"/>
</dbReference>
<dbReference type="EMBL" id="FRAG01000002">
    <property type="protein sequence ID" value="SHJ55564.1"/>
    <property type="molecule type" value="Genomic_DNA"/>
</dbReference>
<evidence type="ECO:0000313" key="13">
    <source>
        <dbReference type="Proteomes" id="UP000184465"/>
    </source>
</evidence>
<dbReference type="Proteomes" id="UP000184465">
    <property type="component" value="Unassembled WGS sequence"/>
</dbReference>
<protein>
    <recommendedName>
        <fullName evidence="9">Histidinol-phosphate aminotransferase</fullName>
        <ecNumber evidence="9">2.6.1.9</ecNumber>
    </recommendedName>
    <alternativeName>
        <fullName evidence="9">Imidazole acetol-phosphate transaminase</fullName>
    </alternativeName>
</protein>
<feature type="modified residue" description="N6-(pyridoxal phosphate)lysine" evidence="9">
    <location>
        <position position="212"/>
    </location>
</feature>
<name>A0A1M6K9H7_PARC5</name>
<dbReference type="AlphaFoldDB" id="A0A1M6K9H7"/>
<dbReference type="SUPFAM" id="SSF53383">
    <property type="entry name" value="PLP-dependent transferases"/>
    <property type="match status" value="1"/>
</dbReference>
<dbReference type="EC" id="2.6.1.9" evidence="9"/>
<keyword evidence="6 9" id="KW-0808">Transferase</keyword>
<dbReference type="PANTHER" id="PTHR42885:SF2">
    <property type="entry name" value="HISTIDINOL-PHOSPHATE AMINOTRANSFERASE"/>
    <property type="match status" value="1"/>
</dbReference>
<organism evidence="12 13">
    <name type="scientific">Paramaledivibacter caminithermalis (strain DSM 15212 / CIP 107654 / DViRD3)</name>
    <name type="common">Clostridium caminithermale</name>
    <dbReference type="NCBI Taxonomy" id="1121301"/>
    <lineage>
        <taxon>Bacteria</taxon>
        <taxon>Bacillati</taxon>
        <taxon>Bacillota</taxon>
        <taxon>Clostridia</taxon>
        <taxon>Peptostreptococcales</taxon>
        <taxon>Caminicellaceae</taxon>
        <taxon>Paramaledivibacter</taxon>
    </lineage>
</organism>
<evidence type="ECO:0000259" key="11">
    <source>
        <dbReference type="Pfam" id="PF00155"/>
    </source>
</evidence>